<evidence type="ECO:0000313" key="1">
    <source>
        <dbReference type="EMBL" id="GFQ86798.1"/>
    </source>
</evidence>
<protein>
    <submittedName>
        <fullName evidence="1">Uncharacterized protein</fullName>
    </submittedName>
</protein>
<accession>A0A8X6FR86</accession>
<name>A0A8X6FR86_TRICU</name>
<dbReference type="AlphaFoldDB" id="A0A8X6FR86"/>
<evidence type="ECO:0000313" key="2">
    <source>
        <dbReference type="Proteomes" id="UP000887116"/>
    </source>
</evidence>
<dbReference type="Proteomes" id="UP000887116">
    <property type="component" value="Unassembled WGS sequence"/>
</dbReference>
<gene>
    <name evidence="1" type="ORF">TNCT_131391</name>
</gene>
<keyword evidence="2" id="KW-1185">Reference proteome</keyword>
<organism evidence="1 2">
    <name type="scientific">Trichonephila clavata</name>
    <name type="common">Joro spider</name>
    <name type="synonym">Nephila clavata</name>
    <dbReference type="NCBI Taxonomy" id="2740835"/>
    <lineage>
        <taxon>Eukaryota</taxon>
        <taxon>Metazoa</taxon>
        <taxon>Ecdysozoa</taxon>
        <taxon>Arthropoda</taxon>
        <taxon>Chelicerata</taxon>
        <taxon>Arachnida</taxon>
        <taxon>Araneae</taxon>
        <taxon>Araneomorphae</taxon>
        <taxon>Entelegynae</taxon>
        <taxon>Araneoidea</taxon>
        <taxon>Nephilidae</taxon>
        <taxon>Trichonephila</taxon>
    </lineage>
</organism>
<proteinExistence type="predicted"/>
<dbReference type="EMBL" id="BMAO01033070">
    <property type="protein sequence ID" value="GFQ86798.1"/>
    <property type="molecule type" value="Genomic_DNA"/>
</dbReference>
<reference evidence="1" key="1">
    <citation type="submission" date="2020-07" db="EMBL/GenBank/DDBJ databases">
        <title>Multicomponent nature underlies the extraordinary mechanical properties of spider dragline silk.</title>
        <authorList>
            <person name="Kono N."/>
            <person name="Nakamura H."/>
            <person name="Mori M."/>
            <person name="Yoshida Y."/>
            <person name="Ohtoshi R."/>
            <person name="Malay A.D."/>
            <person name="Moran D.A.P."/>
            <person name="Tomita M."/>
            <person name="Numata K."/>
            <person name="Arakawa K."/>
        </authorList>
    </citation>
    <scope>NUCLEOTIDE SEQUENCE</scope>
</reference>
<sequence length="77" mass="8879">MDVIEDITRAIGNEKAILRNAQVELWTIIERPFHMDVRIHEAPLIQVERRPPNPILKSSAPKLTILTTDYHGHKFAI</sequence>
<comment type="caution">
    <text evidence="1">The sequence shown here is derived from an EMBL/GenBank/DDBJ whole genome shotgun (WGS) entry which is preliminary data.</text>
</comment>